<dbReference type="VEuPathDB" id="TriTrypDB:LdCL_210021200"/>
<dbReference type="AlphaFoldDB" id="A0A6J8F9Z3"/>
<dbReference type="VEuPathDB" id="TriTrypDB:LdBPK_211570.1"/>
<dbReference type="EMBL" id="LR812641">
    <property type="protein sequence ID" value="CAC5429892.1"/>
    <property type="molecule type" value="Genomic_DNA"/>
</dbReference>
<protein>
    <submittedName>
        <fullName evidence="1">Hypothetical_protein_conserved</fullName>
    </submittedName>
</protein>
<proteinExistence type="predicted"/>
<evidence type="ECO:0000313" key="2">
    <source>
        <dbReference type="Proteomes" id="UP000601710"/>
    </source>
</evidence>
<evidence type="ECO:0000313" key="1">
    <source>
        <dbReference type="EMBL" id="CAC5429892.1"/>
    </source>
</evidence>
<reference evidence="1" key="1">
    <citation type="submission" date="2020-06" db="EMBL/GenBank/DDBJ databases">
        <authorList>
            <person name="Camacho E."/>
            <person name="Gonzalez-de la Fuente S."/>
            <person name="Rastrojo A."/>
            <person name="Peiro-Pastor R."/>
            <person name="Solana JC."/>
            <person name="Tabera L."/>
            <person name="Gamarro F."/>
            <person name="Carrasco-Ramiro F."/>
            <person name="Requena JM."/>
            <person name="Aguado B."/>
        </authorList>
    </citation>
    <scope>NUCLEOTIDE SEQUENCE</scope>
</reference>
<dbReference type="Proteomes" id="UP000601710">
    <property type="component" value="Chromosome 21"/>
</dbReference>
<accession>A0A6J8F9Z3</accession>
<sequence length="161" mass="17946">MRLPRCTFLRRQSSCGGCRARPRTCVSSMPLFVLAAMLTVCMAGSLFAVVHAKDCVTRGPDSMIAWKYEGGSFQCDNCIGAHAVGVNSGTVRRRWTEYDKDRNILNSFVEEHREGKKLVLHDESRGMSILLRSDLSGIRTEGEQTFRQLYSGAFISVVDCT</sequence>
<gene>
    <name evidence="1" type="ORF">LDHU3_21.1860</name>
</gene>
<organism evidence="1 2">
    <name type="scientific">Leishmania donovani</name>
    <dbReference type="NCBI Taxonomy" id="5661"/>
    <lineage>
        <taxon>Eukaryota</taxon>
        <taxon>Discoba</taxon>
        <taxon>Euglenozoa</taxon>
        <taxon>Kinetoplastea</taxon>
        <taxon>Metakinetoplastina</taxon>
        <taxon>Trypanosomatida</taxon>
        <taxon>Trypanosomatidae</taxon>
        <taxon>Leishmaniinae</taxon>
        <taxon>Leishmania</taxon>
    </lineage>
</organism>
<name>A0A6J8F9Z3_LEIDO</name>
<dbReference type="VEuPathDB" id="TriTrypDB:LDHU3_21.1860"/>